<proteinExistence type="predicted"/>
<comment type="caution">
    <text evidence="1">The sequence shown here is derived from an EMBL/GenBank/DDBJ whole genome shotgun (WGS) entry which is preliminary data.</text>
</comment>
<organism evidence="1 2">
    <name type="scientific">Gymnopilus junonius</name>
    <name type="common">Spectacular rustgill mushroom</name>
    <name type="synonym">Gymnopilus spectabilis subsp. junonius</name>
    <dbReference type="NCBI Taxonomy" id="109634"/>
    <lineage>
        <taxon>Eukaryota</taxon>
        <taxon>Fungi</taxon>
        <taxon>Dikarya</taxon>
        <taxon>Basidiomycota</taxon>
        <taxon>Agaricomycotina</taxon>
        <taxon>Agaricomycetes</taxon>
        <taxon>Agaricomycetidae</taxon>
        <taxon>Agaricales</taxon>
        <taxon>Agaricineae</taxon>
        <taxon>Hymenogastraceae</taxon>
        <taxon>Gymnopilus</taxon>
    </lineage>
</organism>
<accession>A0A9P5NC03</accession>
<dbReference type="AlphaFoldDB" id="A0A9P5NC03"/>
<sequence>MVAQAPLVLKCRSFVLNTRYSSYLPYLSQYFCGHAPYLRILKLQCRTSDECCTPPPEIHQNAESKEFDFPLLTSLAWKASLKLLSINTLSISNMGAYRPFSIGILRGDVSKVIDRHDDKDNESDTGSLFEWVVSMEQVCSGGHVFNRILDFICRTSDLSKEDHSWFKRCVKFRWKLVYNVQCSQK</sequence>
<keyword evidence="2" id="KW-1185">Reference proteome</keyword>
<reference evidence="1" key="1">
    <citation type="submission" date="2020-11" db="EMBL/GenBank/DDBJ databases">
        <authorList>
            <consortium name="DOE Joint Genome Institute"/>
            <person name="Ahrendt S."/>
            <person name="Riley R."/>
            <person name="Andreopoulos W."/>
            <person name="LaButti K."/>
            <person name="Pangilinan J."/>
            <person name="Ruiz-duenas F.J."/>
            <person name="Barrasa J.M."/>
            <person name="Sanchez-Garcia M."/>
            <person name="Camarero S."/>
            <person name="Miyauchi S."/>
            <person name="Serrano A."/>
            <person name="Linde D."/>
            <person name="Babiker R."/>
            <person name="Drula E."/>
            <person name="Ayuso-Fernandez I."/>
            <person name="Pacheco R."/>
            <person name="Padilla G."/>
            <person name="Ferreira P."/>
            <person name="Barriuso J."/>
            <person name="Kellner H."/>
            <person name="Castanera R."/>
            <person name="Alfaro M."/>
            <person name="Ramirez L."/>
            <person name="Pisabarro A.G."/>
            <person name="Kuo A."/>
            <person name="Tritt A."/>
            <person name="Lipzen A."/>
            <person name="He G."/>
            <person name="Yan M."/>
            <person name="Ng V."/>
            <person name="Cullen D."/>
            <person name="Martin F."/>
            <person name="Rosso M.-N."/>
            <person name="Henrissat B."/>
            <person name="Hibbett D."/>
            <person name="Martinez A.T."/>
            <person name="Grigoriev I.V."/>
        </authorList>
    </citation>
    <scope>NUCLEOTIDE SEQUENCE</scope>
    <source>
        <strain evidence="1">AH 44721</strain>
    </source>
</reference>
<evidence type="ECO:0000313" key="2">
    <source>
        <dbReference type="Proteomes" id="UP000724874"/>
    </source>
</evidence>
<evidence type="ECO:0000313" key="1">
    <source>
        <dbReference type="EMBL" id="KAF8877153.1"/>
    </source>
</evidence>
<dbReference type="EMBL" id="JADNYJ010000174">
    <property type="protein sequence ID" value="KAF8877153.1"/>
    <property type="molecule type" value="Genomic_DNA"/>
</dbReference>
<gene>
    <name evidence="1" type="ORF">CPB84DRAFT_1795264</name>
</gene>
<name>A0A9P5NC03_GYMJU</name>
<dbReference type="Proteomes" id="UP000724874">
    <property type="component" value="Unassembled WGS sequence"/>
</dbReference>
<protein>
    <submittedName>
        <fullName evidence="1">Uncharacterized protein</fullName>
    </submittedName>
</protein>